<dbReference type="Proteomes" id="UP000314294">
    <property type="component" value="Unassembled WGS sequence"/>
</dbReference>
<keyword evidence="2" id="KW-1185">Reference proteome</keyword>
<dbReference type="EMBL" id="SRLO01000550">
    <property type="protein sequence ID" value="TNN52346.1"/>
    <property type="molecule type" value="Genomic_DNA"/>
</dbReference>
<gene>
    <name evidence="1" type="ORF">EYF80_037429</name>
</gene>
<dbReference type="AlphaFoldDB" id="A0A4Z2GFP7"/>
<accession>A0A4Z2GFP7</accession>
<sequence>MNQARQRNWQVDIRQGVVEFPACGVYALHSRYANLKQVVLDELLAQHSDAQLDAQLHEAAGMGTLEGEEGNSSVLVSTNY</sequence>
<evidence type="ECO:0000313" key="2">
    <source>
        <dbReference type="Proteomes" id="UP000314294"/>
    </source>
</evidence>
<protein>
    <submittedName>
        <fullName evidence="1">Uncharacterized protein</fullName>
    </submittedName>
</protein>
<reference evidence="1 2" key="1">
    <citation type="submission" date="2019-03" db="EMBL/GenBank/DDBJ databases">
        <title>First draft genome of Liparis tanakae, snailfish: a comprehensive survey of snailfish specific genes.</title>
        <authorList>
            <person name="Kim W."/>
            <person name="Song I."/>
            <person name="Jeong J.-H."/>
            <person name="Kim D."/>
            <person name="Kim S."/>
            <person name="Ryu S."/>
            <person name="Song J.Y."/>
            <person name="Lee S.K."/>
        </authorList>
    </citation>
    <scope>NUCLEOTIDE SEQUENCE [LARGE SCALE GENOMIC DNA]</scope>
    <source>
        <tissue evidence="1">Muscle</tissue>
    </source>
</reference>
<name>A0A4Z2GFP7_9TELE</name>
<comment type="caution">
    <text evidence="1">The sequence shown here is derived from an EMBL/GenBank/DDBJ whole genome shotgun (WGS) entry which is preliminary data.</text>
</comment>
<proteinExistence type="predicted"/>
<organism evidence="1 2">
    <name type="scientific">Liparis tanakae</name>
    <name type="common">Tanaka's snailfish</name>
    <dbReference type="NCBI Taxonomy" id="230148"/>
    <lineage>
        <taxon>Eukaryota</taxon>
        <taxon>Metazoa</taxon>
        <taxon>Chordata</taxon>
        <taxon>Craniata</taxon>
        <taxon>Vertebrata</taxon>
        <taxon>Euteleostomi</taxon>
        <taxon>Actinopterygii</taxon>
        <taxon>Neopterygii</taxon>
        <taxon>Teleostei</taxon>
        <taxon>Neoteleostei</taxon>
        <taxon>Acanthomorphata</taxon>
        <taxon>Eupercaria</taxon>
        <taxon>Perciformes</taxon>
        <taxon>Cottioidei</taxon>
        <taxon>Cottales</taxon>
        <taxon>Liparidae</taxon>
        <taxon>Liparis</taxon>
    </lineage>
</organism>
<evidence type="ECO:0000313" key="1">
    <source>
        <dbReference type="EMBL" id="TNN52346.1"/>
    </source>
</evidence>